<keyword evidence="2" id="KW-0524">Neurogenesis</keyword>
<evidence type="ECO:0000256" key="3">
    <source>
        <dbReference type="ARBA" id="ARBA00023136"/>
    </source>
</evidence>
<keyword evidence="3" id="KW-0472">Membrane</keyword>
<dbReference type="InterPro" id="IPR001627">
    <property type="entry name" value="Semap_dom"/>
</dbReference>
<sequence length="469" mass="51851">YVYIWLREQAVEYESCNDGAVYSRIARLCRSDNGGPRPYSNEWTSFVKARLNCSIPGHYPFYFDQIEAIAPPVNSSYSSETKQLVYAVFRSPLAGISSSAICAFDIRQINDVFSESKYGDRSNLQSLWMSALFSGTSKYRPGKCTNNSQLLPEEAVAFARANPLMNEAVPNYFGAPIAIHTGLDHFTQIVIDPQVKAINGYLYDVIFIGTNQGNIFKMVNLAGTKSTTKQPSHHIYTFQITNEPIRNMMLYQGNMGSSPTERYLIAVSERSVARVPLAQCDRFDTCSDCVALRDPHCAWDLKAKKCVLLSDNFNGLYEQEVITGQAHGCGAFTELHHFFDFDIAPSIVNGNEEPLQDVSYVLPTSNSPTTSKNCTCEEKKPIPACASTSSSSSFGVMAGKPSSCQSFSTTTPQPVYGTRLSSPSLSIINAYESISKFNGAIPLRSDSPISLVVCICFNFIALFPFKYPF</sequence>
<keyword evidence="8" id="KW-1185">Reference proteome</keyword>
<proteinExistence type="predicted"/>
<dbReference type="GO" id="GO:0030215">
    <property type="term" value="F:semaphorin receptor binding"/>
    <property type="evidence" value="ECO:0007669"/>
    <property type="project" value="InterPro"/>
</dbReference>
<evidence type="ECO:0000313" key="8">
    <source>
        <dbReference type="Proteomes" id="UP000050640"/>
    </source>
</evidence>
<accession>A0A0R3RXL2</accession>
<dbReference type="GO" id="GO:0007411">
    <property type="term" value="P:axon guidance"/>
    <property type="evidence" value="ECO:0007669"/>
    <property type="project" value="TreeGrafter"/>
</dbReference>
<dbReference type="SUPFAM" id="SSF103575">
    <property type="entry name" value="Plexin repeat"/>
    <property type="match status" value="1"/>
</dbReference>
<dbReference type="SUPFAM" id="SSF101912">
    <property type="entry name" value="Sema domain"/>
    <property type="match status" value="1"/>
</dbReference>
<name>A0A0R3RXL2_9BILA</name>
<dbReference type="Pfam" id="PF01437">
    <property type="entry name" value="PSI"/>
    <property type="match status" value="1"/>
</dbReference>
<evidence type="ECO:0000256" key="2">
    <source>
        <dbReference type="ARBA" id="ARBA00022902"/>
    </source>
</evidence>
<dbReference type="GO" id="GO:0071526">
    <property type="term" value="P:semaphorin-plexin signaling pathway"/>
    <property type="evidence" value="ECO:0007669"/>
    <property type="project" value="TreeGrafter"/>
</dbReference>
<keyword evidence="4" id="KW-1015">Disulfide bond</keyword>
<dbReference type="Proteomes" id="UP000050640">
    <property type="component" value="Unplaced"/>
</dbReference>
<evidence type="ECO:0000256" key="6">
    <source>
        <dbReference type="PROSITE-ProRule" id="PRU00352"/>
    </source>
</evidence>
<evidence type="ECO:0000256" key="5">
    <source>
        <dbReference type="ARBA" id="ARBA00023180"/>
    </source>
</evidence>
<dbReference type="InterPro" id="IPR036352">
    <property type="entry name" value="Semap_dom_sf"/>
</dbReference>
<dbReference type="PROSITE" id="PS51004">
    <property type="entry name" value="SEMA"/>
    <property type="match status" value="1"/>
</dbReference>
<dbReference type="InterPro" id="IPR015943">
    <property type="entry name" value="WD40/YVTN_repeat-like_dom_sf"/>
</dbReference>
<comment type="caution">
    <text evidence="6">Lacks conserved residue(s) required for the propagation of feature annotation.</text>
</comment>
<feature type="domain" description="Sema" evidence="7">
    <location>
        <begin position="1"/>
        <end position="277"/>
    </location>
</feature>
<evidence type="ECO:0000313" key="9">
    <source>
        <dbReference type="WBParaSite" id="EEL_0000696601-mRNA-1"/>
    </source>
</evidence>
<dbReference type="PANTHER" id="PTHR11036:SF127">
    <property type="entry name" value="SEMAPHORIN-1A"/>
    <property type="match status" value="1"/>
</dbReference>
<evidence type="ECO:0000259" key="7">
    <source>
        <dbReference type="PROSITE" id="PS51004"/>
    </source>
</evidence>
<dbReference type="InterPro" id="IPR002165">
    <property type="entry name" value="Plexin_repeat"/>
</dbReference>
<dbReference type="GO" id="GO:0045499">
    <property type="term" value="F:chemorepellent activity"/>
    <property type="evidence" value="ECO:0007669"/>
    <property type="project" value="TreeGrafter"/>
</dbReference>
<dbReference type="GO" id="GO:0030335">
    <property type="term" value="P:positive regulation of cell migration"/>
    <property type="evidence" value="ECO:0007669"/>
    <property type="project" value="TreeGrafter"/>
</dbReference>
<keyword evidence="5" id="KW-0325">Glycoprotein</keyword>
<dbReference type="InterPro" id="IPR016201">
    <property type="entry name" value="PSI"/>
</dbReference>
<dbReference type="InterPro" id="IPR027231">
    <property type="entry name" value="Semaphorin"/>
</dbReference>
<dbReference type="AlphaFoldDB" id="A0A0R3RXL2"/>
<reference evidence="9" key="1">
    <citation type="submission" date="2017-02" db="UniProtKB">
        <authorList>
            <consortium name="WormBaseParasite"/>
        </authorList>
    </citation>
    <scope>IDENTIFICATION</scope>
</reference>
<dbReference type="Gene3D" id="2.130.10.10">
    <property type="entry name" value="YVTN repeat-like/Quinoprotein amine dehydrogenase"/>
    <property type="match status" value="1"/>
</dbReference>
<dbReference type="SMART" id="SM00423">
    <property type="entry name" value="PSI"/>
    <property type="match status" value="1"/>
</dbReference>
<organism evidence="8 9">
    <name type="scientific">Elaeophora elaphi</name>
    <dbReference type="NCBI Taxonomy" id="1147741"/>
    <lineage>
        <taxon>Eukaryota</taxon>
        <taxon>Metazoa</taxon>
        <taxon>Ecdysozoa</taxon>
        <taxon>Nematoda</taxon>
        <taxon>Chromadorea</taxon>
        <taxon>Rhabditida</taxon>
        <taxon>Spirurina</taxon>
        <taxon>Spiruromorpha</taxon>
        <taxon>Filarioidea</taxon>
        <taxon>Onchocercidae</taxon>
        <taxon>Elaeophora</taxon>
    </lineage>
</organism>
<evidence type="ECO:0000256" key="4">
    <source>
        <dbReference type="ARBA" id="ARBA00023157"/>
    </source>
</evidence>
<evidence type="ECO:0000256" key="1">
    <source>
        <dbReference type="ARBA" id="ARBA00004370"/>
    </source>
</evidence>
<dbReference type="Gene3D" id="3.30.1680.10">
    <property type="entry name" value="ligand-binding face of the semaphorins, domain 2"/>
    <property type="match status" value="1"/>
</dbReference>
<dbReference type="STRING" id="1147741.A0A0R3RXL2"/>
<dbReference type="GO" id="GO:0005886">
    <property type="term" value="C:plasma membrane"/>
    <property type="evidence" value="ECO:0007669"/>
    <property type="project" value="TreeGrafter"/>
</dbReference>
<dbReference type="Pfam" id="PF01403">
    <property type="entry name" value="Sema"/>
    <property type="match status" value="1"/>
</dbReference>
<comment type="subcellular location">
    <subcellularLocation>
        <location evidence="1">Membrane</location>
    </subcellularLocation>
</comment>
<dbReference type="WBParaSite" id="EEL_0000696601-mRNA-1">
    <property type="protein sequence ID" value="EEL_0000696601-mRNA-1"/>
    <property type="gene ID" value="EEL_0000696601"/>
</dbReference>
<protein>
    <submittedName>
        <fullName evidence="9">Sema domain-containing protein</fullName>
    </submittedName>
</protein>
<dbReference type="SMART" id="SM00630">
    <property type="entry name" value="Sema"/>
    <property type="match status" value="1"/>
</dbReference>
<dbReference type="PANTHER" id="PTHR11036">
    <property type="entry name" value="SEMAPHORIN"/>
    <property type="match status" value="1"/>
</dbReference>